<evidence type="ECO:0000259" key="10">
    <source>
        <dbReference type="PROSITE" id="PS51779"/>
    </source>
</evidence>
<dbReference type="Proteomes" id="UP000182882">
    <property type="component" value="Unassembled WGS sequence"/>
</dbReference>
<evidence type="ECO:0000256" key="9">
    <source>
        <dbReference type="HAMAP-Rule" id="MF_00911"/>
    </source>
</evidence>
<dbReference type="InterPro" id="IPR034746">
    <property type="entry name" value="POTRA"/>
</dbReference>
<protein>
    <recommendedName>
        <fullName evidence="9">Cell division protein FtsQ</fullName>
    </recommendedName>
</protein>
<organism evidence="11 12">
    <name type="scientific">Nitrosomonas ureae</name>
    <dbReference type="NCBI Taxonomy" id="44577"/>
    <lineage>
        <taxon>Bacteria</taxon>
        <taxon>Pseudomonadati</taxon>
        <taxon>Pseudomonadota</taxon>
        <taxon>Betaproteobacteria</taxon>
        <taxon>Nitrosomonadales</taxon>
        <taxon>Nitrosomonadaceae</taxon>
        <taxon>Nitrosomonas</taxon>
    </lineage>
</organism>
<keyword evidence="2 9" id="KW-1003">Cell membrane</keyword>
<evidence type="ECO:0000256" key="8">
    <source>
        <dbReference type="ARBA" id="ARBA00023306"/>
    </source>
</evidence>
<keyword evidence="8 9" id="KW-0131">Cell cycle</keyword>
<evidence type="ECO:0000313" key="12">
    <source>
        <dbReference type="Proteomes" id="UP000182882"/>
    </source>
</evidence>
<keyword evidence="4 9" id="KW-0132">Cell division</keyword>
<dbReference type="PANTHER" id="PTHR35851:SF1">
    <property type="entry name" value="CELL DIVISION PROTEIN FTSQ"/>
    <property type="match status" value="1"/>
</dbReference>
<dbReference type="EMBL" id="FNLN01000001">
    <property type="protein sequence ID" value="SDT83903.1"/>
    <property type="molecule type" value="Genomic_DNA"/>
</dbReference>
<evidence type="ECO:0000256" key="2">
    <source>
        <dbReference type="ARBA" id="ARBA00022475"/>
    </source>
</evidence>
<dbReference type="PANTHER" id="PTHR35851">
    <property type="entry name" value="CELL DIVISION PROTEIN FTSQ"/>
    <property type="match status" value="1"/>
</dbReference>
<comment type="similarity">
    <text evidence="9">Belongs to the FtsQ/DivIB family. FtsQ subfamily.</text>
</comment>
<keyword evidence="6 9" id="KW-1133">Transmembrane helix</keyword>
<dbReference type="InterPro" id="IPR045335">
    <property type="entry name" value="FtsQ_C_sf"/>
</dbReference>
<name>A0A0S3AHL9_9PROT</name>
<dbReference type="PROSITE" id="PS51779">
    <property type="entry name" value="POTRA"/>
    <property type="match status" value="1"/>
</dbReference>
<feature type="domain" description="POTRA" evidence="10">
    <location>
        <begin position="37"/>
        <end position="115"/>
    </location>
</feature>
<dbReference type="InterPro" id="IPR005548">
    <property type="entry name" value="Cell_div_FtsQ/DivIB_C"/>
</dbReference>
<dbReference type="Pfam" id="PF08478">
    <property type="entry name" value="POTRA_1"/>
    <property type="match status" value="1"/>
</dbReference>
<reference evidence="12" key="1">
    <citation type="submission" date="2016-10" db="EMBL/GenBank/DDBJ databases">
        <authorList>
            <person name="Varghese N."/>
            <person name="Submissions S."/>
        </authorList>
    </citation>
    <scope>NUCLEOTIDE SEQUENCE [LARGE SCALE GENOMIC DNA]</scope>
    <source>
        <strain evidence="12">Nm10</strain>
    </source>
</reference>
<comment type="function">
    <text evidence="9">Essential cell division protein. May link together the upstream cell division proteins, which are predominantly cytoplasmic, with the downstream cell division proteins, which are predominantly periplasmic. May control correct divisome assembly.</text>
</comment>
<evidence type="ECO:0000256" key="4">
    <source>
        <dbReference type="ARBA" id="ARBA00022618"/>
    </source>
</evidence>
<keyword evidence="12" id="KW-1185">Reference proteome</keyword>
<evidence type="ECO:0000256" key="6">
    <source>
        <dbReference type="ARBA" id="ARBA00022989"/>
    </source>
</evidence>
<dbReference type="InterPro" id="IPR026579">
    <property type="entry name" value="FtsQ"/>
</dbReference>
<keyword evidence="5 9" id="KW-0812">Transmembrane</keyword>
<dbReference type="HAMAP" id="MF_00911">
    <property type="entry name" value="FtsQ_subfam"/>
    <property type="match status" value="1"/>
</dbReference>
<keyword evidence="7 9" id="KW-0472">Membrane</keyword>
<comment type="subunit">
    <text evidence="9">Part of a complex composed of FtsB, FtsL and FtsQ.</text>
</comment>
<dbReference type="Gene3D" id="3.40.50.11690">
    <property type="entry name" value="Cell division protein FtsQ/DivIB"/>
    <property type="match status" value="1"/>
</dbReference>
<evidence type="ECO:0000256" key="5">
    <source>
        <dbReference type="ARBA" id="ARBA00022692"/>
    </source>
</evidence>
<dbReference type="RefSeq" id="WP_062558300.1">
    <property type="nucleotide sequence ID" value="NZ_CP013341.1"/>
</dbReference>
<comment type="subcellular location">
    <subcellularLocation>
        <location evidence="9">Cell inner membrane</location>
        <topology evidence="9">Single-pass type II membrane protein</topology>
    </subcellularLocation>
    <subcellularLocation>
        <location evidence="1">Membrane</location>
    </subcellularLocation>
    <text evidence="9">Localizes to the division septum.</text>
</comment>
<sequence>MWNNHHALDLLAKSLFAMVAMAVLYEIGMQLIRPPLFPIKEINLQVVQGTEDNNSQLQNVTYAQIENLVRKEIEGNFISVNLTALREAFVKLPWVRDARVNREWPHGLNVTLEEHQALAYWGSQALVNTHGEVFRVTADVDLPVFIGPNEASALEVTQQYRRFNQILAPLQQQIEQVMLTQRYAWRIHLNTGTVLELGRNEIEERLIRYVSVYDHSIARLNQQESLVYVDLRYPNGFAIRLPETMQREPHKSAVKRET</sequence>
<dbReference type="KEGG" id="nur:ATY38_04790"/>
<dbReference type="GO" id="GO:0032153">
    <property type="term" value="C:cell division site"/>
    <property type="evidence" value="ECO:0007669"/>
    <property type="project" value="UniProtKB-UniRule"/>
</dbReference>
<dbReference type="GO" id="GO:0090529">
    <property type="term" value="P:cell septum assembly"/>
    <property type="evidence" value="ECO:0007669"/>
    <property type="project" value="InterPro"/>
</dbReference>
<evidence type="ECO:0000256" key="1">
    <source>
        <dbReference type="ARBA" id="ARBA00004370"/>
    </source>
</evidence>
<dbReference type="InterPro" id="IPR013685">
    <property type="entry name" value="POTRA_FtsQ_type"/>
</dbReference>
<evidence type="ECO:0000256" key="7">
    <source>
        <dbReference type="ARBA" id="ARBA00023136"/>
    </source>
</evidence>
<evidence type="ECO:0000313" key="11">
    <source>
        <dbReference type="EMBL" id="SDT83903.1"/>
    </source>
</evidence>
<feature type="transmembrane region" description="Helical" evidence="9">
    <location>
        <begin position="6"/>
        <end position="25"/>
    </location>
</feature>
<accession>A0A0S3AHL9</accession>
<evidence type="ECO:0000256" key="3">
    <source>
        <dbReference type="ARBA" id="ARBA00022519"/>
    </source>
</evidence>
<dbReference type="Gene3D" id="3.10.20.310">
    <property type="entry name" value="membrane protein fhac"/>
    <property type="match status" value="1"/>
</dbReference>
<proteinExistence type="inferred from homology"/>
<gene>
    <name evidence="9" type="primary">ftsQ</name>
    <name evidence="11" type="ORF">SAMN05216406_10143</name>
</gene>
<dbReference type="GO" id="GO:0043093">
    <property type="term" value="P:FtsZ-dependent cytokinesis"/>
    <property type="evidence" value="ECO:0007669"/>
    <property type="project" value="UniProtKB-UniRule"/>
</dbReference>
<keyword evidence="3 9" id="KW-0997">Cell inner membrane</keyword>
<dbReference type="GO" id="GO:0005886">
    <property type="term" value="C:plasma membrane"/>
    <property type="evidence" value="ECO:0007669"/>
    <property type="project" value="UniProtKB-SubCell"/>
</dbReference>
<dbReference type="AlphaFoldDB" id="A0A0S3AHL9"/>
<dbReference type="Pfam" id="PF03799">
    <property type="entry name" value="FtsQ_DivIB_C"/>
    <property type="match status" value="1"/>
</dbReference>